<dbReference type="PROSITE" id="PS51318">
    <property type="entry name" value="TAT"/>
    <property type="match status" value="1"/>
</dbReference>
<keyword evidence="13" id="KW-1185">Reference proteome</keyword>
<gene>
    <name evidence="12" type="ORF">AWC06_17605</name>
</gene>
<dbReference type="RefSeq" id="WP_085198275.1">
    <property type="nucleotide sequence ID" value="NZ_JACKVI010000014.1"/>
</dbReference>
<keyword evidence="5" id="KW-0408">Iron</keyword>
<evidence type="ECO:0000259" key="11">
    <source>
        <dbReference type="PROSITE" id="PS51296"/>
    </source>
</evidence>
<dbReference type="GO" id="GO:0016705">
    <property type="term" value="F:oxidoreductase activity, acting on paired donors, with incorporation or reduction of molecular oxygen"/>
    <property type="evidence" value="ECO:0007669"/>
    <property type="project" value="UniProtKB-ARBA"/>
</dbReference>
<evidence type="ECO:0000256" key="9">
    <source>
        <dbReference type="ARBA" id="ARBA00034078"/>
    </source>
</evidence>
<dbReference type="Gene3D" id="2.102.10.10">
    <property type="entry name" value="Rieske [2Fe-2S] iron-sulphur domain"/>
    <property type="match status" value="1"/>
</dbReference>
<evidence type="ECO:0000313" key="12">
    <source>
        <dbReference type="EMBL" id="ORV59189.1"/>
    </source>
</evidence>
<dbReference type="AlphaFoldDB" id="A0A1X1UR91"/>
<evidence type="ECO:0000256" key="4">
    <source>
        <dbReference type="ARBA" id="ARBA00022723"/>
    </source>
</evidence>
<dbReference type="Pfam" id="PF00355">
    <property type="entry name" value="Rieske"/>
    <property type="match status" value="1"/>
</dbReference>
<dbReference type="InterPro" id="IPR006311">
    <property type="entry name" value="TAT_signal"/>
</dbReference>
<evidence type="ECO:0000256" key="10">
    <source>
        <dbReference type="SAM" id="MobiDB-lite"/>
    </source>
</evidence>
<dbReference type="FunFam" id="2.102.10.10:FF:000016">
    <property type="entry name" value="Nitrite reductase/ring-hydroxylating ferredoxin subunit"/>
    <property type="match status" value="1"/>
</dbReference>
<dbReference type="InterPro" id="IPR036922">
    <property type="entry name" value="Rieske_2Fe-2S_sf"/>
</dbReference>
<evidence type="ECO:0000256" key="7">
    <source>
        <dbReference type="ARBA" id="ARBA00023157"/>
    </source>
</evidence>
<comment type="caution">
    <text evidence="12">The sequence shown here is derived from an EMBL/GenBank/DDBJ whole genome shotgun (WGS) entry which is preliminary data.</text>
</comment>
<keyword evidence="6" id="KW-0411">Iron-sulfur</keyword>
<dbReference type="GO" id="GO:0016020">
    <property type="term" value="C:membrane"/>
    <property type="evidence" value="ECO:0007669"/>
    <property type="project" value="InterPro"/>
</dbReference>
<dbReference type="GO" id="GO:0046872">
    <property type="term" value="F:metal ion binding"/>
    <property type="evidence" value="ECO:0007669"/>
    <property type="project" value="UniProtKB-KW"/>
</dbReference>
<dbReference type="GO" id="GO:0051537">
    <property type="term" value="F:2 iron, 2 sulfur cluster binding"/>
    <property type="evidence" value="ECO:0007669"/>
    <property type="project" value="UniProtKB-KW"/>
</dbReference>
<dbReference type="InterPro" id="IPR005805">
    <property type="entry name" value="Rieske_Fe-S_prot_C"/>
</dbReference>
<protein>
    <recommendedName>
        <fullName evidence="2">Cytochrome bc1 complex Rieske iron-sulfur subunit</fullName>
    </recommendedName>
    <alternativeName>
        <fullName evidence="8">Cytochrome bc1 reductase complex subunit QcrA</fullName>
    </alternativeName>
</protein>
<feature type="domain" description="Rieske" evidence="11">
    <location>
        <begin position="55"/>
        <end position="147"/>
    </location>
</feature>
<dbReference type="InterPro" id="IPR017941">
    <property type="entry name" value="Rieske_2Fe-2S"/>
</dbReference>
<evidence type="ECO:0000256" key="8">
    <source>
        <dbReference type="ARBA" id="ARBA00029586"/>
    </source>
</evidence>
<name>A0A1X1UR91_9MYCO</name>
<keyword evidence="3" id="KW-0001">2Fe-2S</keyword>
<sequence>MTETPPGHPMATRRDVLLGAGALGAGAFLAACGGNQPESTSTSTAGTEESVPTRSGPLKASDVPVGGGTILEDQNTVITQPRPGEFKAFSATCTHLGCQVDTVKDDTIQCPCHGSKYSITDGSVAHGPTTKPLPEKTVTLNGDILTIS</sequence>
<evidence type="ECO:0000313" key="13">
    <source>
        <dbReference type="Proteomes" id="UP000194000"/>
    </source>
</evidence>
<evidence type="ECO:0000256" key="6">
    <source>
        <dbReference type="ARBA" id="ARBA00023014"/>
    </source>
</evidence>
<evidence type="ECO:0000256" key="2">
    <source>
        <dbReference type="ARBA" id="ARBA00015816"/>
    </source>
</evidence>
<keyword evidence="4" id="KW-0479">Metal-binding</keyword>
<evidence type="ECO:0000256" key="1">
    <source>
        <dbReference type="ARBA" id="ARBA00002494"/>
    </source>
</evidence>
<comment type="cofactor">
    <cofactor evidence="9">
        <name>[2Fe-2S] cluster</name>
        <dbReference type="ChEBI" id="CHEBI:190135"/>
    </cofactor>
</comment>
<keyword evidence="7" id="KW-1015">Disulfide bond</keyword>
<dbReference type="STRING" id="1260918.AWC06_17605"/>
<organism evidence="12 13">
    <name type="scientific">Mycobacterium fragae</name>
    <dbReference type="NCBI Taxonomy" id="1260918"/>
    <lineage>
        <taxon>Bacteria</taxon>
        <taxon>Bacillati</taxon>
        <taxon>Actinomycetota</taxon>
        <taxon>Actinomycetes</taxon>
        <taxon>Mycobacteriales</taxon>
        <taxon>Mycobacteriaceae</taxon>
        <taxon>Mycobacterium</taxon>
    </lineage>
</organism>
<dbReference type="PANTHER" id="PTHR10134">
    <property type="entry name" value="CYTOCHROME B-C1 COMPLEX SUBUNIT RIESKE, MITOCHONDRIAL"/>
    <property type="match status" value="1"/>
</dbReference>
<dbReference type="GO" id="GO:0004497">
    <property type="term" value="F:monooxygenase activity"/>
    <property type="evidence" value="ECO:0007669"/>
    <property type="project" value="UniProtKB-ARBA"/>
</dbReference>
<dbReference type="SUPFAM" id="SSF50022">
    <property type="entry name" value="ISP domain"/>
    <property type="match status" value="1"/>
</dbReference>
<evidence type="ECO:0000256" key="3">
    <source>
        <dbReference type="ARBA" id="ARBA00022714"/>
    </source>
</evidence>
<dbReference type="CDD" id="cd03467">
    <property type="entry name" value="Rieske"/>
    <property type="match status" value="1"/>
</dbReference>
<evidence type="ECO:0000256" key="5">
    <source>
        <dbReference type="ARBA" id="ARBA00023004"/>
    </source>
</evidence>
<accession>A0A1X1UR91</accession>
<proteinExistence type="predicted"/>
<feature type="compositionally biased region" description="Low complexity" evidence="10">
    <location>
        <begin position="34"/>
        <end position="50"/>
    </location>
</feature>
<dbReference type="InterPro" id="IPR014349">
    <property type="entry name" value="Rieske_Fe-S_prot"/>
</dbReference>
<dbReference type="OrthoDB" id="25106at2"/>
<feature type="region of interest" description="Disordered" evidence="10">
    <location>
        <begin position="34"/>
        <end position="69"/>
    </location>
</feature>
<dbReference type="Proteomes" id="UP000194000">
    <property type="component" value="Unassembled WGS sequence"/>
</dbReference>
<dbReference type="EMBL" id="LQOW01000025">
    <property type="protein sequence ID" value="ORV59189.1"/>
    <property type="molecule type" value="Genomic_DNA"/>
</dbReference>
<reference evidence="12 13" key="1">
    <citation type="submission" date="2016-01" db="EMBL/GenBank/DDBJ databases">
        <title>The new phylogeny of the genus Mycobacterium.</title>
        <authorList>
            <person name="Tarcisio F."/>
            <person name="Conor M."/>
            <person name="Antonella G."/>
            <person name="Elisabetta G."/>
            <person name="Giulia F.S."/>
            <person name="Sara T."/>
            <person name="Anna F."/>
            <person name="Clotilde B."/>
            <person name="Roberto B."/>
            <person name="Veronica D.S."/>
            <person name="Fabio R."/>
            <person name="Monica P."/>
            <person name="Olivier J."/>
            <person name="Enrico T."/>
            <person name="Nicola S."/>
        </authorList>
    </citation>
    <scope>NUCLEOTIDE SEQUENCE [LARGE SCALE GENOMIC DNA]</scope>
    <source>
        <strain evidence="12 13">DSM 45731</strain>
    </source>
</reference>
<comment type="function">
    <text evidence="1">Iron-sulfur subunit of the cytochrome bc1 complex, an essential component of the respiratory electron transport chain required for ATP synthesis. The bc1 complex catalyzes the oxidation of menaquinol and the reduction of cytochrome c in the respiratory chain. The bc1 complex operates through a Q-cycle mechanism that couples electron transfer to generation of the proton gradient that drives ATP synthesis.</text>
</comment>
<dbReference type="PROSITE" id="PS51296">
    <property type="entry name" value="RIESKE"/>
    <property type="match status" value="1"/>
</dbReference>
<dbReference type="PRINTS" id="PR00162">
    <property type="entry name" value="RIESKE"/>
</dbReference>